<dbReference type="RefSeq" id="WP_247381999.1">
    <property type="nucleotide sequence ID" value="NZ_JALLGV010000013.1"/>
</dbReference>
<dbReference type="AlphaFoldDB" id="A0ABD6CEZ5"/>
<protein>
    <submittedName>
        <fullName evidence="1">Uncharacterized protein</fullName>
    </submittedName>
</protein>
<accession>A0ABD6CEZ5</accession>
<gene>
    <name evidence="1" type="ORF">ACFR9U_16180</name>
</gene>
<dbReference type="Proteomes" id="UP001597119">
    <property type="component" value="Unassembled WGS sequence"/>
</dbReference>
<evidence type="ECO:0000313" key="1">
    <source>
        <dbReference type="EMBL" id="MFD1588517.1"/>
    </source>
</evidence>
<reference evidence="1 2" key="1">
    <citation type="journal article" date="2019" name="Int. J. Syst. Evol. Microbiol.">
        <title>The Global Catalogue of Microorganisms (GCM) 10K type strain sequencing project: providing services to taxonomists for standard genome sequencing and annotation.</title>
        <authorList>
            <consortium name="The Broad Institute Genomics Platform"/>
            <consortium name="The Broad Institute Genome Sequencing Center for Infectious Disease"/>
            <person name="Wu L."/>
            <person name="Ma J."/>
        </authorList>
    </citation>
    <scope>NUCLEOTIDE SEQUENCE [LARGE SCALE GENOMIC DNA]</scope>
    <source>
        <strain evidence="1 2">CGMCC 1.12125</strain>
    </source>
</reference>
<keyword evidence="2" id="KW-1185">Reference proteome</keyword>
<dbReference type="EMBL" id="JBHUDJ010000013">
    <property type="protein sequence ID" value="MFD1588517.1"/>
    <property type="molecule type" value="Genomic_DNA"/>
</dbReference>
<evidence type="ECO:0000313" key="2">
    <source>
        <dbReference type="Proteomes" id="UP001597119"/>
    </source>
</evidence>
<comment type="caution">
    <text evidence="1">The sequence shown here is derived from an EMBL/GenBank/DDBJ whole genome shotgun (WGS) entry which is preliminary data.</text>
</comment>
<sequence length="140" mass="15658">MKRTIEVLYTTYDSKNNPEGFEIACDIRCFADPDAVDAATITSAYEVATVAKIEVDPETQNLREHIYHRMQGGRIDEELSYHGGEMRSMSVGDIVVIDGQAHFAARIGFKELGDFAEILDDDSEEDLRVERRTIRAGEGA</sequence>
<proteinExistence type="predicted"/>
<name>A0ABD6CEZ5_9EURY</name>
<organism evidence="1 2">
    <name type="scientific">Halorientalis brevis</name>
    <dbReference type="NCBI Taxonomy" id="1126241"/>
    <lineage>
        <taxon>Archaea</taxon>
        <taxon>Methanobacteriati</taxon>
        <taxon>Methanobacteriota</taxon>
        <taxon>Stenosarchaea group</taxon>
        <taxon>Halobacteria</taxon>
        <taxon>Halobacteriales</taxon>
        <taxon>Haloarculaceae</taxon>
        <taxon>Halorientalis</taxon>
    </lineage>
</organism>